<proteinExistence type="predicted"/>
<feature type="region of interest" description="Disordered" evidence="1">
    <location>
        <begin position="1"/>
        <end position="69"/>
    </location>
</feature>
<dbReference type="Pfam" id="PF13828">
    <property type="entry name" value="DUF4190"/>
    <property type="match status" value="1"/>
</dbReference>
<keyword evidence="2" id="KW-1133">Transmembrane helix</keyword>
<keyword evidence="5" id="KW-1185">Reference proteome</keyword>
<evidence type="ECO:0000256" key="1">
    <source>
        <dbReference type="SAM" id="MobiDB-lite"/>
    </source>
</evidence>
<evidence type="ECO:0000313" key="4">
    <source>
        <dbReference type="EMBL" id="SDQ64193.1"/>
    </source>
</evidence>
<feature type="transmembrane region" description="Helical" evidence="2">
    <location>
        <begin position="80"/>
        <end position="101"/>
    </location>
</feature>
<accession>A0A1H1CJ77</accession>
<sequence>MSGTDHGQQPPFNDPKHPSWYTEPGAAGNKPVPPPSPEVAPNPYAFQPGPGAQPTPQYNPYGGPGYNQQMYYQPQPQPKGLSIGALVCGIVGVVTFGFLFLPQIAAIVLGHIGLSKEPAGRGLAIGGLVMGYLVAGLWAILLFFGFIGAASSGF</sequence>
<gene>
    <name evidence="4" type="ORF">SAMN04489742_1947</name>
</gene>
<feature type="compositionally biased region" description="Polar residues" evidence="1">
    <location>
        <begin position="1"/>
        <end position="11"/>
    </location>
</feature>
<reference evidence="4 5" key="1">
    <citation type="submission" date="2016-10" db="EMBL/GenBank/DDBJ databases">
        <authorList>
            <person name="de Groot N.N."/>
        </authorList>
    </citation>
    <scope>NUCLEOTIDE SEQUENCE [LARGE SCALE GENOMIC DNA]</scope>
    <source>
        <strain evidence="4 5">DSM 20117</strain>
    </source>
</reference>
<evidence type="ECO:0000259" key="3">
    <source>
        <dbReference type="Pfam" id="PF13828"/>
    </source>
</evidence>
<evidence type="ECO:0000313" key="5">
    <source>
        <dbReference type="Proteomes" id="UP000181917"/>
    </source>
</evidence>
<protein>
    <recommendedName>
        <fullName evidence="3">DUF4190 domain-containing protein</fullName>
    </recommendedName>
</protein>
<dbReference type="Proteomes" id="UP000181917">
    <property type="component" value="Unassembled WGS sequence"/>
</dbReference>
<keyword evidence="2" id="KW-0472">Membrane</keyword>
<dbReference type="RefSeq" id="WP_074700237.1">
    <property type="nucleotide sequence ID" value="NZ_CP018863.1"/>
</dbReference>
<keyword evidence="2" id="KW-0812">Transmembrane</keyword>
<dbReference type="AlphaFoldDB" id="A0A1H1CJ77"/>
<evidence type="ECO:0000256" key="2">
    <source>
        <dbReference type="SAM" id="Phobius"/>
    </source>
</evidence>
<dbReference type="KEGG" id="acry:AC20117_07635"/>
<dbReference type="InterPro" id="IPR025241">
    <property type="entry name" value="DUF4190"/>
</dbReference>
<dbReference type="STRING" id="37928.SAMN04489742_1947"/>
<feature type="compositionally biased region" description="Pro residues" evidence="1">
    <location>
        <begin position="31"/>
        <end position="40"/>
    </location>
</feature>
<dbReference type="EMBL" id="FNKH01000002">
    <property type="protein sequence ID" value="SDQ64193.1"/>
    <property type="molecule type" value="Genomic_DNA"/>
</dbReference>
<dbReference type="OrthoDB" id="4794509at2"/>
<feature type="domain" description="DUF4190" evidence="3">
    <location>
        <begin position="81"/>
        <end position="141"/>
    </location>
</feature>
<organism evidence="4 5">
    <name type="scientific">Crystallibacter crystallopoietes</name>
    <dbReference type="NCBI Taxonomy" id="37928"/>
    <lineage>
        <taxon>Bacteria</taxon>
        <taxon>Bacillati</taxon>
        <taxon>Actinomycetota</taxon>
        <taxon>Actinomycetes</taxon>
        <taxon>Micrococcales</taxon>
        <taxon>Micrococcaceae</taxon>
        <taxon>Crystallibacter</taxon>
    </lineage>
</organism>
<name>A0A1H1CJ77_9MICC</name>
<feature type="transmembrane region" description="Helical" evidence="2">
    <location>
        <begin position="122"/>
        <end position="147"/>
    </location>
</feature>